<dbReference type="RefSeq" id="WP_176760155.1">
    <property type="nucleotide sequence ID" value="NZ_FNGL01000009.1"/>
</dbReference>
<gene>
    <name evidence="2" type="ORF">SAMN05216497_10959</name>
</gene>
<feature type="non-terminal residue" evidence="2">
    <location>
        <position position="76"/>
    </location>
</feature>
<evidence type="ECO:0000313" key="3">
    <source>
        <dbReference type="Proteomes" id="UP000198811"/>
    </source>
</evidence>
<comment type="caution">
    <text evidence="2">The sequence shown here is derived from an EMBL/GenBank/DDBJ whole genome shotgun (WGS) entry which is preliminary data.</text>
</comment>
<evidence type="ECO:0000256" key="1">
    <source>
        <dbReference type="SAM" id="MobiDB-lite"/>
    </source>
</evidence>
<sequence>MRNKSRVISLMICLAMLMGQIMSPILSTLAYAEVIGSGNISVLQDSTETGEDTKGDAASEDVKGDAASEDVKGDAA</sequence>
<protein>
    <submittedName>
        <fullName evidence="2">Uncharacterized protein</fullName>
    </submittedName>
</protein>
<feature type="region of interest" description="Disordered" evidence="1">
    <location>
        <begin position="45"/>
        <end position="76"/>
    </location>
</feature>
<dbReference type="EMBL" id="FNGL01000009">
    <property type="protein sequence ID" value="SDL15505.1"/>
    <property type="molecule type" value="Genomic_DNA"/>
</dbReference>
<reference evidence="2 3" key="1">
    <citation type="submission" date="2016-10" db="EMBL/GenBank/DDBJ databases">
        <authorList>
            <person name="Varghese N."/>
            <person name="Submissions S."/>
        </authorList>
    </citation>
    <scope>NUCLEOTIDE SEQUENCE [LARGE SCALE GENOMIC DNA]</scope>
    <source>
        <strain evidence="2 3">NLAE-zl-C224</strain>
    </source>
</reference>
<organism evidence="2 3">
    <name type="scientific">Clostridium cochlearium</name>
    <dbReference type="NCBI Taxonomy" id="1494"/>
    <lineage>
        <taxon>Bacteria</taxon>
        <taxon>Bacillati</taxon>
        <taxon>Bacillota</taxon>
        <taxon>Clostridia</taxon>
        <taxon>Eubacteriales</taxon>
        <taxon>Clostridiaceae</taxon>
        <taxon>Clostridium</taxon>
    </lineage>
</organism>
<dbReference type="Proteomes" id="UP000198811">
    <property type="component" value="Unassembled WGS sequence"/>
</dbReference>
<feature type="compositionally biased region" description="Basic and acidic residues" evidence="1">
    <location>
        <begin position="51"/>
        <end position="76"/>
    </location>
</feature>
<keyword evidence="3" id="KW-1185">Reference proteome</keyword>
<name>A0ABY0QLG3_CLOCO</name>
<accession>A0ABY0QLG3</accession>
<evidence type="ECO:0000313" key="2">
    <source>
        <dbReference type="EMBL" id="SDL15505.1"/>
    </source>
</evidence>
<proteinExistence type="predicted"/>